<dbReference type="Pfam" id="PF13191">
    <property type="entry name" value="AAA_16"/>
    <property type="match status" value="1"/>
</dbReference>
<dbReference type="PANTHER" id="PTHR16305">
    <property type="entry name" value="TESTICULAR SOLUBLE ADENYLYL CYCLASE"/>
    <property type="match status" value="1"/>
</dbReference>
<dbReference type="RefSeq" id="WP_015792364.1">
    <property type="nucleotide sequence ID" value="NC_013131.1"/>
</dbReference>
<dbReference type="EMBL" id="CP001700">
    <property type="protein sequence ID" value="ACU72635.1"/>
    <property type="molecule type" value="Genomic_DNA"/>
</dbReference>
<feature type="region of interest" description="Disordered" evidence="3">
    <location>
        <begin position="530"/>
        <end position="553"/>
    </location>
</feature>
<protein>
    <submittedName>
        <fullName evidence="5">Transcriptional regulator, LuxR family</fullName>
    </submittedName>
</protein>
<dbReference type="HOGENOM" id="CLU_306675_0_0_11"/>
<dbReference type="GO" id="GO:0006355">
    <property type="term" value="P:regulation of DNA-templated transcription"/>
    <property type="evidence" value="ECO:0007669"/>
    <property type="project" value="InterPro"/>
</dbReference>
<sequence>MRSYCPVLIGRAEELRVLTSALSAVREGTGGSVFLLGEPGIGKSRLAEECVDAARAAGLRILRGHCGPLGAATPFRPLVEAVSSQLRTGHVPRSPGLHPYRATLGRLFPELRVPGTPAPADLVEVCEALLRLLAAFGEESEGSETGDAGAGTSKADGALLVLEDLHDADRETLAVVEYLVNHLHGVRVLLVATLRSEPGAAADLVGRVTRRRAGTVLELDPLGSAEVADIAARCLAAAGPGGVPAAVAEYVERYGAGNPYLVEELLSDLLDAGLLRATSQGWRTAGKPQVTVPRSIVEAHARRLDRLDSGSRDLLRTAALLGHRFSLPALQTVTGLADPDLFGRVHVAIDAGFVLPDSAAPDWYSFRHALTAEAVRATLLPGEQAALARRAVGALEAADPALPDERCHLAAALSRIAGNPRAAARYYAEAGRRALADGATETAVALLEHAHDNVPPAERAAVDAALIEALIEADHLDRALTLMDTAEYSAGIATGRRIALHSQIAWISAMAGRRPEAAAQLATARRLWAGSGDADGEGDGNGDSDGDSGSELTPPPELLLAEAYCVFLQGDGDAAQRRTEAERFARLAAAEAERRSSPVMVCLASQLSALLAREQGFDVANRILERILAVAEANDLPLWRAEAMVCIAGNDFMSTGSGHLLEQARDISFQTGSVSRGLVMENGLALHAVLAADHERAGEILARCRAGTIQVRGLGDERYPVLVAAMSAAHRGLRAAMDRELAVFAEHDDPSPLVPLKLGLCRAFCALLEEDRSLALAELDALDTWLDANPSPFYLAGRHGLRPLLMTLEGRWTRDRYEQAASGPGARLRWNAQFLHLADAVLLGREGRAEAAAAAVDTAVAAAAPFPMARALGLRLVGEAAVADGWGEPDRWLRTAEEYFHARDVHPVAGRCRALLRQAGVRVAQRRDSSEQIPAVLRERGVTVREYQVFALLPGRPTNKDIARWLVISPRTVEKHVASLIIKAGQADRTNLCAYAAELARGGARQG</sequence>
<feature type="compositionally biased region" description="Acidic residues" evidence="3">
    <location>
        <begin position="534"/>
        <end position="548"/>
    </location>
</feature>
<evidence type="ECO:0000313" key="5">
    <source>
        <dbReference type="EMBL" id="ACU72635.1"/>
    </source>
</evidence>
<dbReference type="Proteomes" id="UP000000851">
    <property type="component" value="Chromosome"/>
</dbReference>
<dbReference type="STRING" id="479433.Caci_3733"/>
<organism evidence="5 6">
    <name type="scientific">Catenulispora acidiphila (strain DSM 44928 / JCM 14897 / NBRC 102108 / NRRL B-24433 / ID139908)</name>
    <dbReference type="NCBI Taxonomy" id="479433"/>
    <lineage>
        <taxon>Bacteria</taxon>
        <taxon>Bacillati</taxon>
        <taxon>Actinomycetota</taxon>
        <taxon>Actinomycetes</taxon>
        <taxon>Catenulisporales</taxon>
        <taxon>Catenulisporaceae</taxon>
        <taxon>Catenulispora</taxon>
    </lineage>
</organism>
<name>C7QC16_CATAD</name>
<feature type="domain" description="HTH luxR-type" evidence="4">
    <location>
        <begin position="939"/>
        <end position="996"/>
    </location>
</feature>
<dbReference type="GO" id="GO:0003677">
    <property type="term" value="F:DNA binding"/>
    <property type="evidence" value="ECO:0007669"/>
    <property type="project" value="InterPro"/>
</dbReference>
<dbReference type="InterPro" id="IPR016032">
    <property type="entry name" value="Sig_transdc_resp-reg_C-effctor"/>
</dbReference>
<dbReference type="InterPro" id="IPR036388">
    <property type="entry name" value="WH-like_DNA-bd_sf"/>
</dbReference>
<proteinExistence type="predicted"/>
<evidence type="ECO:0000259" key="4">
    <source>
        <dbReference type="SMART" id="SM00421"/>
    </source>
</evidence>
<gene>
    <name evidence="5" type="ordered locus">Caci_3733</name>
</gene>
<keyword evidence="6" id="KW-1185">Reference proteome</keyword>
<dbReference type="GO" id="GO:0005524">
    <property type="term" value="F:ATP binding"/>
    <property type="evidence" value="ECO:0007669"/>
    <property type="project" value="UniProtKB-KW"/>
</dbReference>
<dbReference type="SUPFAM" id="SSF52540">
    <property type="entry name" value="P-loop containing nucleoside triphosphate hydrolases"/>
    <property type="match status" value="1"/>
</dbReference>
<keyword evidence="2" id="KW-0067">ATP-binding</keyword>
<dbReference type="eggNOG" id="COG2197">
    <property type="taxonomic scope" value="Bacteria"/>
</dbReference>
<dbReference type="InterPro" id="IPR000792">
    <property type="entry name" value="Tscrpt_reg_LuxR_C"/>
</dbReference>
<reference evidence="5 6" key="1">
    <citation type="journal article" date="2009" name="Stand. Genomic Sci.">
        <title>Complete genome sequence of Catenulispora acidiphila type strain (ID 139908).</title>
        <authorList>
            <person name="Copeland A."/>
            <person name="Lapidus A."/>
            <person name="Glavina Del Rio T."/>
            <person name="Nolan M."/>
            <person name="Lucas S."/>
            <person name="Chen F."/>
            <person name="Tice H."/>
            <person name="Cheng J.F."/>
            <person name="Bruce D."/>
            <person name="Goodwin L."/>
            <person name="Pitluck S."/>
            <person name="Mikhailova N."/>
            <person name="Pati A."/>
            <person name="Ivanova N."/>
            <person name="Mavromatis K."/>
            <person name="Chen A."/>
            <person name="Palaniappan K."/>
            <person name="Chain P."/>
            <person name="Land M."/>
            <person name="Hauser L."/>
            <person name="Chang Y.J."/>
            <person name="Jeffries C.D."/>
            <person name="Chertkov O."/>
            <person name="Brettin T."/>
            <person name="Detter J.C."/>
            <person name="Han C."/>
            <person name="Ali Z."/>
            <person name="Tindall B.J."/>
            <person name="Goker M."/>
            <person name="Bristow J."/>
            <person name="Eisen J.A."/>
            <person name="Markowitz V."/>
            <person name="Hugenholtz P."/>
            <person name="Kyrpides N.C."/>
            <person name="Klenk H.P."/>
        </authorList>
    </citation>
    <scope>NUCLEOTIDE SEQUENCE [LARGE SCALE GENOMIC DNA]</scope>
    <source>
        <strain evidence="6">DSM 44928 / JCM 14897 / NBRC 102108 / NRRL B-24433 / ID139908</strain>
    </source>
</reference>
<dbReference type="OrthoDB" id="5378762at2"/>
<dbReference type="SUPFAM" id="SSF46894">
    <property type="entry name" value="C-terminal effector domain of the bipartite response regulators"/>
    <property type="match status" value="1"/>
</dbReference>
<dbReference type="eggNOG" id="COG3899">
    <property type="taxonomic scope" value="Bacteria"/>
</dbReference>
<accession>C7QC16</accession>
<dbReference type="AlphaFoldDB" id="C7QC16"/>
<evidence type="ECO:0000313" key="6">
    <source>
        <dbReference type="Proteomes" id="UP000000851"/>
    </source>
</evidence>
<keyword evidence="1" id="KW-0547">Nucleotide-binding</keyword>
<evidence type="ECO:0000256" key="2">
    <source>
        <dbReference type="ARBA" id="ARBA00022840"/>
    </source>
</evidence>
<dbReference type="Pfam" id="PF00196">
    <property type="entry name" value="GerE"/>
    <property type="match status" value="1"/>
</dbReference>
<dbReference type="SMART" id="SM00421">
    <property type="entry name" value="HTH_LUXR"/>
    <property type="match status" value="1"/>
</dbReference>
<evidence type="ECO:0000256" key="1">
    <source>
        <dbReference type="ARBA" id="ARBA00022741"/>
    </source>
</evidence>
<dbReference type="GO" id="GO:0004016">
    <property type="term" value="F:adenylate cyclase activity"/>
    <property type="evidence" value="ECO:0007669"/>
    <property type="project" value="TreeGrafter"/>
</dbReference>
<dbReference type="InParanoid" id="C7QC16"/>
<dbReference type="PANTHER" id="PTHR16305:SF28">
    <property type="entry name" value="GUANYLATE CYCLASE DOMAIN-CONTAINING PROTEIN"/>
    <property type="match status" value="1"/>
</dbReference>
<dbReference type="InterPro" id="IPR027417">
    <property type="entry name" value="P-loop_NTPase"/>
</dbReference>
<dbReference type="KEGG" id="cai:Caci_3733"/>
<dbReference type="Gene3D" id="1.10.10.10">
    <property type="entry name" value="Winged helix-like DNA-binding domain superfamily/Winged helix DNA-binding domain"/>
    <property type="match status" value="1"/>
</dbReference>
<dbReference type="GO" id="GO:0005737">
    <property type="term" value="C:cytoplasm"/>
    <property type="evidence" value="ECO:0007669"/>
    <property type="project" value="TreeGrafter"/>
</dbReference>
<evidence type="ECO:0000256" key="3">
    <source>
        <dbReference type="SAM" id="MobiDB-lite"/>
    </source>
</evidence>
<dbReference type="InterPro" id="IPR041664">
    <property type="entry name" value="AAA_16"/>
</dbReference>